<keyword evidence="1" id="KW-0472">Membrane</keyword>
<evidence type="ECO:0008006" key="5">
    <source>
        <dbReference type="Google" id="ProtNLM"/>
    </source>
</evidence>
<dbReference type="EMBL" id="CADEBD010000316">
    <property type="protein sequence ID" value="CAB3244324.1"/>
    <property type="molecule type" value="Genomic_DNA"/>
</dbReference>
<proteinExistence type="predicted"/>
<feature type="chain" id="PRO_5035781901" description="Acyltransferase 3 domain-containing protein" evidence="2">
    <location>
        <begin position="18"/>
        <end position="633"/>
    </location>
</feature>
<feature type="transmembrane region" description="Helical" evidence="1">
    <location>
        <begin position="476"/>
        <end position="498"/>
    </location>
</feature>
<evidence type="ECO:0000313" key="4">
    <source>
        <dbReference type="Proteomes" id="UP000494256"/>
    </source>
</evidence>
<protein>
    <recommendedName>
        <fullName evidence="5">Acyltransferase 3 domain-containing protein</fullName>
    </recommendedName>
</protein>
<feature type="transmembrane region" description="Helical" evidence="1">
    <location>
        <begin position="151"/>
        <end position="173"/>
    </location>
</feature>
<evidence type="ECO:0000256" key="1">
    <source>
        <dbReference type="SAM" id="Phobius"/>
    </source>
</evidence>
<dbReference type="PANTHER" id="PTHR11161">
    <property type="entry name" value="O-ACYLTRANSFERASE"/>
    <property type="match status" value="1"/>
</dbReference>
<organism evidence="3 4">
    <name type="scientific">Arctia plantaginis</name>
    <name type="common">Wood tiger moth</name>
    <name type="synonym">Phalaena plantaginis</name>
    <dbReference type="NCBI Taxonomy" id="874455"/>
    <lineage>
        <taxon>Eukaryota</taxon>
        <taxon>Metazoa</taxon>
        <taxon>Ecdysozoa</taxon>
        <taxon>Arthropoda</taxon>
        <taxon>Hexapoda</taxon>
        <taxon>Insecta</taxon>
        <taxon>Pterygota</taxon>
        <taxon>Neoptera</taxon>
        <taxon>Endopterygota</taxon>
        <taxon>Lepidoptera</taxon>
        <taxon>Glossata</taxon>
        <taxon>Ditrysia</taxon>
        <taxon>Noctuoidea</taxon>
        <taxon>Erebidae</taxon>
        <taxon>Arctiinae</taxon>
        <taxon>Arctia</taxon>
    </lineage>
</organism>
<dbReference type="Proteomes" id="UP000494256">
    <property type="component" value="Unassembled WGS sequence"/>
</dbReference>
<feature type="transmembrane region" description="Helical" evidence="1">
    <location>
        <begin position="219"/>
        <end position="238"/>
    </location>
</feature>
<dbReference type="AlphaFoldDB" id="A0A8S1AGC4"/>
<feature type="transmembrane region" description="Helical" evidence="1">
    <location>
        <begin position="367"/>
        <end position="386"/>
    </location>
</feature>
<feature type="transmembrane region" description="Helical" evidence="1">
    <location>
        <begin position="547"/>
        <end position="565"/>
    </location>
</feature>
<feature type="transmembrane region" description="Helical" evidence="1">
    <location>
        <begin position="585"/>
        <end position="606"/>
    </location>
</feature>
<comment type="caution">
    <text evidence="3">The sequence shown here is derived from an EMBL/GenBank/DDBJ whole genome shotgun (WGS) entry which is preliminary data.</text>
</comment>
<sequence>MYQLILMVLVLCARSQAVIYKLNESEYNKMPPLYAMDNYETCMIYPGATYCVINVDLQAGSNKDLMRMKQEYSDHTMKHFNHTQIHRGVCVTSTCKDFLENNTKNEMDLDKVLEACLNNSVHTGYGLEGKLSDIQYCYKKDETLEIDTSDLIMAVVYLVLILLNAVGSLYDVICCNQKEKSGNPYLLAFSLRKNWTRLTASSSNSKEPRLERLKLFNGLRTMTMFCVLFSHTTLMMSMSYVDNPLYIETAYDDPLKQLLFNGSLVTHTFFIMSSFLLAYNFMLHTEKHPIRWMHLPKGIILRWLRLTPPYALVLGTIVTWMRHMHQGPMWGLVVVSEADACRQYWWAQFLYINNYVYDDALCMPQTWYLAADTQLFCLGLLVCVLARTCKARVVTLTGLMVVALAIVAGQTYFQDLEAVVIQSPESYRNLYATNDTFRLLYARGHTNISTYVLGLAAGFLTYRWQNGKGLDKYKKYRWVSWVCFPLGVAVILSGGLMYRDEGRPPTSLRVLYATLYKPIFQMIVIGIIVPSVFKLENVYRGIIEWRGFTWTGRVSYSAFLLHTLFQRGLTGAQTSPTHMSDYYVITVLAASIFLSYLCAAILWLVLEAPAASLIRAALAPNNNKRDDQPQSKV</sequence>
<reference evidence="3 4" key="1">
    <citation type="submission" date="2020-04" db="EMBL/GenBank/DDBJ databases">
        <authorList>
            <person name="Wallbank WR R."/>
            <person name="Pardo Diaz C."/>
            <person name="Kozak K."/>
            <person name="Martin S."/>
            <person name="Jiggins C."/>
            <person name="Moest M."/>
            <person name="Warren A I."/>
            <person name="Byers J.R.P. K."/>
            <person name="Montejo-Kovacevich G."/>
            <person name="Yen C E."/>
        </authorList>
    </citation>
    <scope>NUCLEOTIDE SEQUENCE [LARGE SCALE GENOMIC DNA]</scope>
</reference>
<feature type="transmembrane region" description="Helical" evidence="1">
    <location>
        <begin position="303"/>
        <end position="321"/>
    </location>
</feature>
<evidence type="ECO:0000313" key="3">
    <source>
        <dbReference type="EMBL" id="CAB3244324.1"/>
    </source>
</evidence>
<accession>A0A8S1AGC4</accession>
<feature type="transmembrane region" description="Helical" evidence="1">
    <location>
        <begin position="518"/>
        <end position="535"/>
    </location>
</feature>
<feature type="signal peptide" evidence="2">
    <location>
        <begin position="1"/>
        <end position="17"/>
    </location>
</feature>
<dbReference type="OrthoDB" id="7485731at2759"/>
<keyword evidence="1" id="KW-1133">Transmembrane helix</keyword>
<dbReference type="PANTHER" id="PTHR11161:SF22">
    <property type="entry name" value="ACYLTRANSFERASE 3 DOMAIN-CONTAINING PROTEIN-RELATED"/>
    <property type="match status" value="1"/>
</dbReference>
<evidence type="ECO:0000256" key="2">
    <source>
        <dbReference type="SAM" id="SignalP"/>
    </source>
</evidence>
<feature type="transmembrane region" description="Helical" evidence="1">
    <location>
        <begin position="258"/>
        <end position="282"/>
    </location>
</feature>
<name>A0A8S1AGC4_ARCPL</name>
<keyword evidence="2" id="KW-0732">Signal</keyword>
<keyword evidence="1" id="KW-0812">Transmembrane</keyword>
<dbReference type="InterPro" id="IPR052728">
    <property type="entry name" value="O2_lipid_transport_reg"/>
</dbReference>
<gene>
    <name evidence="3" type="ORF">APLA_LOCUS10693</name>
</gene>
<feature type="transmembrane region" description="Helical" evidence="1">
    <location>
        <begin position="448"/>
        <end position="464"/>
    </location>
</feature>
<feature type="transmembrane region" description="Helical" evidence="1">
    <location>
        <begin position="393"/>
        <end position="413"/>
    </location>
</feature>